<comment type="similarity">
    <text evidence="3 7">Belongs to the PTPA-type PPIase family.</text>
</comment>
<evidence type="ECO:0000256" key="7">
    <source>
        <dbReference type="RuleBase" id="RU361210"/>
    </source>
</evidence>
<name>A0ABP0N116_9DINO</name>
<keyword evidence="9" id="KW-1185">Reference proteome</keyword>
<dbReference type="Pfam" id="PF03095">
    <property type="entry name" value="PTPA"/>
    <property type="match status" value="1"/>
</dbReference>
<dbReference type="EC" id="5.2.1.8" evidence="7"/>
<proteinExistence type="inferred from homology"/>
<dbReference type="Proteomes" id="UP001642464">
    <property type="component" value="Unassembled WGS sequence"/>
</dbReference>
<evidence type="ECO:0000256" key="1">
    <source>
        <dbReference type="ARBA" id="ARBA00000971"/>
    </source>
</evidence>
<comment type="catalytic activity">
    <reaction evidence="1 7">
        <text>[protein]-peptidylproline (omega=180) = [protein]-peptidylproline (omega=0)</text>
        <dbReference type="Rhea" id="RHEA:16237"/>
        <dbReference type="Rhea" id="RHEA-COMP:10747"/>
        <dbReference type="Rhea" id="RHEA-COMP:10748"/>
        <dbReference type="ChEBI" id="CHEBI:83833"/>
        <dbReference type="ChEBI" id="CHEBI:83834"/>
        <dbReference type="EC" id="5.2.1.8"/>
    </reaction>
</comment>
<feature type="non-terminal residue" evidence="8">
    <location>
        <position position="51"/>
    </location>
</feature>
<evidence type="ECO:0000256" key="4">
    <source>
        <dbReference type="ARBA" id="ARBA00022490"/>
    </source>
</evidence>
<dbReference type="GO" id="GO:0016853">
    <property type="term" value="F:isomerase activity"/>
    <property type="evidence" value="ECO:0007669"/>
    <property type="project" value="UniProtKB-KW"/>
</dbReference>
<gene>
    <name evidence="8" type="ORF">SCF082_LOCUS30780</name>
</gene>
<evidence type="ECO:0000256" key="5">
    <source>
        <dbReference type="ARBA" id="ARBA00023110"/>
    </source>
</evidence>
<keyword evidence="5 7" id="KW-0697">Rotamase</keyword>
<accession>A0ABP0N116</accession>
<dbReference type="InterPro" id="IPR004327">
    <property type="entry name" value="Phstyr_phstse_ac"/>
</dbReference>
<comment type="function">
    <text evidence="7">PPIases accelerate the folding of proteins. It catalyzes the cis-trans isomerization of proline imidic peptide bonds in oligopeptides.</text>
</comment>
<dbReference type="SUPFAM" id="SSF140984">
    <property type="entry name" value="PTPA-like"/>
    <property type="match status" value="1"/>
</dbReference>
<dbReference type="PANTHER" id="PTHR10012">
    <property type="entry name" value="SERINE/THREONINE-PROTEIN PHOSPHATASE 2A REGULATORY SUBUNIT B"/>
    <property type="match status" value="1"/>
</dbReference>
<dbReference type="InterPro" id="IPR043170">
    <property type="entry name" value="PTPA_C_lid"/>
</dbReference>
<dbReference type="Gene3D" id="1.20.120.1150">
    <property type="match status" value="1"/>
</dbReference>
<feature type="non-terminal residue" evidence="8">
    <location>
        <position position="1"/>
    </location>
</feature>
<comment type="caution">
    <text evidence="8">The sequence shown here is derived from an EMBL/GenBank/DDBJ whole genome shotgun (WGS) entry which is preliminary data.</text>
</comment>
<dbReference type="InterPro" id="IPR037218">
    <property type="entry name" value="PTPA_sf"/>
</dbReference>
<dbReference type="PANTHER" id="PTHR10012:SF0">
    <property type="entry name" value="SERINE_THREONINE-PROTEIN PHOSPHATASE 2A ACTIVATOR"/>
    <property type="match status" value="1"/>
</dbReference>
<evidence type="ECO:0000256" key="6">
    <source>
        <dbReference type="ARBA" id="ARBA00023235"/>
    </source>
</evidence>
<dbReference type="EMBL" id="CAXAMM010025603">
    <property type="protein sequence ID" value="CAK9057299.1"/>
    <property type="molecule type" value="Genomic_DNA"/>
</dbReference>
<keyword evidence="6 7" id="KW-0413">Isomerase</keyword>
<sequence length="51" mass="5896">VFADYVRLMRRLQKVRSRETDGGSHGVWGLDDYHMLPFLFGAAQLIGKEEE</sequence>
<evidence type="ECO:0000313" key="8">
    <source>
        <dbReference type="EMBL" id="CAK9057299.1"/>
    </source>
</evidence>
<organism evidence="8 9">
    <name type="scientific">Durusdinium trenchii</name>
    <dbReference type="NCBI Taxonomy" id="1381693"/>
    <lineage>
        <taxon>Eukaryota</taxon>
        <taxon>Sar</taxon>
        <taxon>Alveolata</taxon>
        <taxon>Dinophyceae</taxon>
        <taxon>Suessiales</taxon>
        <taxon>Symbiodiniaceae</taxon>
        <taxon>Durusdinium</taxon>
    </lineage>
</organism>
<reference evidence="8 9" key="1">
    <citation type="submission" date="2024-02" db="EMBL/GenBank/DDBJ databases">
        <authorList>
            <person name="Chen Y."/>
            <person name="Shah S."/>
            <person name="Dougan E. K."/>
            <person name="Thang M."/>
            <person name="Chan C."/>
        </authorList>
    </citation>
    <scope>NUCLEOTIDE SEQUENCE [LARGE SCALE GENOMIC DNA]</scope>
</reference>
<evidence type="ECO:0000256" key="3">
    <source>
        <dbReference type="ARBA" id="ARBA00011019"/>
    </source>
</evidence>
<evidence type="ECO:0000256" key="2">
    <source>
        <dbReference type="ARBA" id="ARBA00004496"/>
    </source>
</evidence>
<evidence type="ECO:0000313" key="9">
    <source>
        <dbReference type="Proteomes" id="UP001642464"/>
    </source>
</evidence>
<protein>
    <recommendedName>
        <fullName evidence="7">Serine/threonine-protein phosphatase 2A activator</fullName>
        <ecNumber evidence="7">5.2.1.8</ecNumber>
    </recommendedName>
    <alternativeName>
        <fullName evidence="7">Phosphotyrosyl phosphatase activator</fullName>
    </alternativeName>
</protein>
<comment type="subcellular location">
    <subcellularLocation>
        <location evidence="2 7">Cytoplasm</location>
    </subcellularLocation>
</comment>
<keyword evidence="4 7" id="KW-0963">Cytoplasm</keyword>